<sequence length="89" mass="10208">MDVVDKQAKHCKAIAKSTGKPCKRAPVKNGLCRYHLPRELQVEEETVQVNNGQIKNPSLGNAFLNQQHTTRDKNRFIRIIVVSTRRKKK</sequence>
<proteinExistence type="predicted"/>
<evidence type="ECO:0000313" key="1">
    <source>
        <dbReference type="EMBL" id="PCJ42520.1"/>
    </source>
</evidence>
<dbReference type="Proteomes" id="UP000228987">
    <property type="component" value="Unassembled WGS sequence"/>
</dbReference>
<name>A0A2A5CGC5_9GAMM</name>
<evidence type="ECO:0000313" key="2">
    <source>
        <dbReference type="Proteomes" id="UP000228987"/>
    </source>
</evidence>
<reference evidence="2" key="1">
    <citation type="submission" date="2017-08" db="EMBL/GenBank/DDBJ databases">
        <title>A dynamic microbial community with high functional redundancy inhabits the cold, oxic subseafloor aquifer.</title>
        <authorList>
            <person name="Tully B.J."/>
            <person name="Wheat C.G."/>
            <person name="Glazer B.T."/>
            <person name="Huber J.A."/>
        </authorList>
    </citation>
    <scope>NUCLEOTIDE SEQUENCE [LARGE SCALE GENOMIC DNA]</scope>
</reference>
<accession>A0A2A5CGC5</accession>
<protein>
    <submittedName>
        <fullName evidence="1">Uncharacterized protein</fullName>
    </submittedName>
</protein>
<dbReference type="AlphaFoldDB" id="A0A2A5CGC5"/>
<gene>
    <name evidence="1" type="ORF">COA71_03130</name>
</gene>
<dbReference type="EMBL" id="NVWI01000002">
    <property type="protein sequence ID" value="PCJ42520.1"/>
    <property type="molecule type" value="Genomic_DNA"/>
</dbReference>
<organism evidence="1 2">
    <name type="scientific">SAR86 cluster bacterium</name>
    <dbReference type="NCBI Taxonomy" id="2030880"/>
    <lineage>
        <taxon>Bacteria</taxon>
        <taxon>Pseudomonadati</taxon>
        <taxon>Pseudomonadota</taxon>
        <taxon>Gammaproteobacteria</taxon>
        <taxon>SAR86 cluster</taxon>
    </lineage>
</organism>
<comment type="caution">
    <text evidence="1">The sequence shown here is derived from an EMBL/GenBank/DDBJ whole genome shotgun (WGS) entry which is preliminary data.</text>
</comment>